<evidence type="ECO:0000313" key="1">
    <source>
        <dbReference type="EMBL" id="QIU92896.1"/>
    </source>
</evidence>
<dbReference type="EMBL" id="CP050831">
    <property type="protein sequence ID" value="QIU92896.1"/>
    <property type="molecule type" value="Genomic_DNA"/>
</dbReference>
<evidence type="ECO:0000313" key="2">
    <source>
        <dbReference type="Proteomes" id="UP000501780"/>
    </source>
</evidence>
<sequence>MITPQMKDQLLDYIVNNDNIRIPIDCNLMANELNTTSICIEKMINQFARLNLCKINIHYGSTYDITAQTEADDMLFRGGFTFQEDILNSNLDKLAAELKHLSGKTSGETLDSVQKMASIVGSISTALPFINGE</sequence>
<keyword evidence="2" id="KW-1185">Reference proteome</keyword>
<dbReference type="RefSeq" id="WP_167959648.1">
    <property type="nucleotide sequence ID" value="NZ_CP050831.1"/>
</dbReference>
<reference evidence="1 2" key="1">
    <citation type="submission" date="2020-03" db="EMBL/GenBank/DDBJ databases">
        <title>Genomic analysis of Bacteroides faecium CBA7301.</title>
        <authorList>
            <person name="Kim J."/>
            <person name="Roh S.W."/>
        </authorList>
    </citation>
    <scope>NUCLEOTIDE SEQUENCE [LARGE SCALE GENOMIC DNA]</scope>
    <source>
        <strain evidence="1 2">CBA7301</strain>
    </source>
</reference>
<accession>A0A6H0KHK5</accession>
<name>A0A6H0KHK5_9BACE</name>
<organism evidence="1 2">
    <name type="scientific">Bacteroides faecium</name>
    <dbReference type="NCBI Taxonomy" id="2715212"/>
    <lineage>
        <taxon>Bacteria</taxon>
        <taxon>Pseudomonadati</taxon>
        <taxon>Bacteroidota</taxon>
        <taxon>Bacteroidia</taxon>
        <taxon>Bacteroidales</taxon>
        <taxon>Bacteroidaceae</taxon>
        <taxon>Bacteroides</taxon>
    </lineage>
</organism>
<dbReference type="AlphaFoldDB" id="A0A6H0KHK5"/>
<dbReference type="Proteomes" id="UP000501780">
    <property type="component" value="Chromosome"/>
</dbReference>
<dbReference type="KEGG" id="bfc:BacF7301_01450"/>
<protein>
    <submittedName>
        <fullName evidence="1">Uncharacterized protein</fullName>
    </submittedName>
</protein>
<proteinExistence type="predicted"/>
<gene>
    <name evidence="1" type="ORF">BacF7301_01450</name>
</gene>